<dbReference type="Proteomes" id="UP000003856">
    <property type="component" value="Unassembled WGS sequence"/>
</dbReference>
<reference evidence="4 5" key="1">
    <citation type="submission" date="2009-05" db="EMBL/GenBank/DDBJ databases">
        <title>The draft genome of Acidovorax delafieldii 2AN.</title>
        <authorList>
            <consortium name="US DOE Joint Genome Institute (JGI-PGF)"/>
            <person name="Lucas S."/>
            <person name="Copeland A."/>
            <person name="Lapidus A."/>
            <person name="Glavina del Rio T."/>
            <person name="Tice H."/>
            <person name="Bruce D."/>
            <person name="Goodwin L."/>
            <person name="Pitluck S."/>
            <person name="Larimer F."/>
            <person name="Land M.L."/>
            <person name="Hauser L."/>
            <person name="Shelobolina E.S."/>
            <person name="Picardal F."/>
            <person name="Roden E."/>
            <person name="Emerson D."/>
        </authorList>
    </citation>
    <scope>NUCLEOTIDE SEQUENCE [LARGE SCALE GENOMIC DNA]</scope>
    <source>
        <strain evidence="4 5">2AN</strain>
    </source>
</reference>
<protein>
    <recommendedName>
        <fullName evidence="3">DUF927 domain-containing protein</fullName>
    </recommendedName>
</protein>
<evidence type="ECO:0000313" key="5">
    <source>
        <dbReference type="Proteomes" id="UP000003856"/>
    </source>
</evidence>
<feature type="transmembrane region" description="Helical" evidence="2">
    <location>
        <begin position="190"/>
        <end position="207"/>
    </location>
</feature>
<comment type="caution">
    <text evidence="4">The sequence shown here is derived from an EMBL/GenBank/DDBJ whole genome shotgun (WGS) entry which is preliminary data.</text>
</comment>
<evidence type="ECO:0000256" key="2">
    <source>
        <dbReference type="SAM" id="Phobius"/>
    </source>
</evidence>
<dbReference type="EMBL" id="ACQT01000140">
    <property type="protein sequence ID" value="EER59297.1"/>
    <property type="molecule type" value="Genomic_DNA"/>
</dbReference>
<dbReference type="RefSeq" id="WP_005798366.1">
    <property type="nucleotide sequence ID" value="NZ_ACQT01000140.1"/>
</dbReference>
<name>C5T895_ACIDE</name>
<feature type="compositionally biased region" description="Low complexity" evidence="1">
    <location>
        <begin position="17"/>
        <end position="29"/>
    </location>
</feature>
<feature type="compositionally biased region" description="Polar residues" evidence="1">
    <location>
        <begin position="1"/>
        <end position="13"/>
    </location>
</feature>
<evidence type="ECO:0000259" key="3">
    <source>
        <dbReference type="Pfam" id="PF06048"/>
    </source>
</evidence>
<keyword evidence="5" id="KW-1185">Reference proteome</keyword>
<sequence>MKNTTVKNVQASRATKPPVSRTPSRPSTSHIAACELPPSVKHVYQAVDANGNELGSVVVEALDAKGRQFYSRLDLMQIAQGRNDEIARLAVQAGMHDYLSTKRLRELGAAFLQNIGSAIHLVDRDGFGQVKDQGIEYRFYVHRGVIHSLGTKPSIKIACVPSSEQKLMQPSCDVQTWNDHIGKYLKGNPILLIVVLAALASAMHRAFNLPRLILMIVGQSSQGKTTVQQIAQSAREQAREIENCAGTANGIRARLEQNQDCPAFLDELHLAENLDGLVKLIFLVGNSASRKTSASDQKVHEAPPLTCGLIAASEKTLAEIVATSRATLTEGISARLLEVVVSGKNGIFHKIPEGLTPKQFSDQLKTACEAYYGPLWDGWVSGLSRNHEKIAVRLPAKLQEVEAELCSELEITDRVTTRMVRGLAVWVCAGHAALKMKLLQVTRSEIIDAAKLVLKEHVARQKHGTTPIGEKVIQAVRNLIDRNANRFPSLSMFGRTEQGGIYGYTKGDGEDRLFLFLPGVFEELVGAQFGTQMATQKLFDAGYLIADSEGFQRQFRLPQSGQAKGMRKRFYAIKASICYESVAEAT</sequence>
<feature type="region of interest" description="Disordered" evidence="1">
    <location>
        <begin position="1"/>
        <end position="30"/>
    </location>
</feature>
<organism evidence="4 5">
    <name type="scientific">Acidovorax delafieldii 2AN</name>
    <dbReference type="NCBI Taxonomy" id="573060"/>
    <lineage>
        <taxon>Bacteria</taxon>
        <taxon>Pseudomonadati</taxon>
        <taxon>Pseudomonadota</taxon>
        <taxon>Betaproteobacteria</taxon>
        <taxon>Burkholderiales</taxon>
        <taxon>Comamonadaceae</taxon>
        <taxon>Acidovorax</taxon>
    </lineage>
</organism>
<dbReference type="PATRIC" id="fig|573060.9.peg.1907"/>
<dbReference type="AlphaFoldDB" id="C5T895"/>
<dbReference type="InterPro" id="IPR009270">
    <property type="entry name" value="DUF927"/>
</dbReference>
<accession>C5T895</accession>
<feature type="domain" description="DUF927" evidence="3">
    <location>
        <begin position="157"/>
        <end position="299"/>
    </location>
</feature>
<dbReference type="Pfam" id="PF06048">
    <property type="entry name" value="DUF927"/>
    <property type="match status" value="1"/>
</dbReference>
<proteinExistence type="predicted"/>
<dbReference type="OrthoDB" id="8895454at2"/>
<gene>
    <name evidence="4" type="ORF">AcdelDRAFT_3125</name>
</gene>
<keyword evidence="2" id="KW-0472">Membrane</keyword>
<evidence type="ECO:0000313" key="4">
    <source>
        <dbReference type="EMBL" id="EER59297.1"/>
    </source>
</evidence>
<keyword evidence="2" id="KW-1133">Transmembrane helix</keyword>
<evidence type="ECO:0000256" key="1">
    <source>
        <dbReference type="SAM" id="MobiDB-lite"/>
    </source>
</evidence>
<keyword evidence="2" id="KW-0812">Transmembrane</keyword>